<dbReference type="EMBL" id="SSWX01000002">
    <property type="protein sequence ID" value="THJ36036.1"/>
    <property type="molecule type" value="Genomic_DNA"/>
</dbReference>
<evidence type="ECO:0008006" key="3">
    <source>
        <dbReference type="Google" id="ProtNLM"/>
    </source>
</evidence>
<dbReference type="Gene3D" id="3.30.70.60">
    <property type="match status" value="1"/>
</dbReference>
<keyword evidence="2" id="KW-1185">Reference proteome</keyword>
<name>A0A4S5C0Y1_9BURK</name>
<evidence type="ECO:0000313" key="1">
    <source>
        <dbReference type="EMBL" id="THJ36036.1"/>
    </source>
</evidence>
<evidence type="ECO:0000313" key="2">
    <source>
        <dbReference type="Proteomes" id="UP000306236"/>
    </source>
</evidence>
<dbReference type="OrthoDB" id="8904003at2"/>
<dbReference type="Pfam" id="PF10741">
    <property type="entry name" value="T2SSM_b"/>
    <property type="match status" value="1"/>
</dbReference>
<accession>A0A4S5C0Y1</accession>
<comment type="caution">
    <text evidence="1">The sequence shown here is derived from an EMBL/GenBank/DDBJ whole genome shotgun (WGS) entry which is preliminary data.</text>
</comment>
<sequence>MSETIKAFGKRRLSKEQMLQLITGLLVLAALVALASNVVQRHLFAQNMLDEITPRYERLLGIEASAKDMQGLTQRSNQLLQAYAYPASREPSQIGTDIQQKLRTAFAGQSMSIQSSQVLPEEEDGALMAVPVELRIEGNIQGLRNALAVLSSQRPLIQLREITLQKGRKLNVNTPVLLTIQAKFFAWRERP</sequence>
<protein>
    <recommendedName>
        <fullName evidence="3">General secretion pathway protein GspM</fullName>
    </recommendedName>
</protein>
<reference evidence="1 2" key="1">
    <citation type="submission" date="2019-04" db="EMBL/GenBank/DDBJ databases">
        <title>Lampropedia sp YIM MLB12 draf genome.</title>
        <authorList>
            <person name="Wang Y.-X."/>
        </authorList>
    </citation>
    <scope>NUCLEOTIDE SEQUENCE [LARGE SCALE GENOMIC DNA]</scope>
    <source>
        <strain evidence="1 2">YIM MLB12</strain>
    </source>
</reference>
<organism evidence="1 2">
    <name type="scientific">Lampropedia aestuarii</name>
    <dbReference type="NCBI Taxonomy" id="2562762"/>
    <lineage>
        <taxon>Bacteria</taxon>
        <taxon>Pseudomonadati</taxon>
        <taxon>Pseudomonadota</taxon>
        <taxon>Betaproteobacteria</taxon>
        <taxon>Burkholderiales</taxon>
        <taxon>Comamonadaceae</taxon>
        <taxon>Lampropedia</taxon>
    </lineage>
</organism>
<dbReference type="AlphaFoldDB" id="A0A4S5C0Y1"/>
<dbReference type="InterPro" id="IPR034756">
    <property type="entry name" value="T2SSM_b"/>
</dbReference>
<dbReference type="RefSeq" id="WP_136404942.1">
    <property type="nucleotide sequence ID" value="NZ_JARXRQ010000008.1"/>
</dbReference>
<dbReference type="Proteomes" id="UP000306236">
    <property type="component" value="Unassembled WGS sequence"/>
</dbReference>
<proteinExistence type="predicted"/>
<dbReference type="InterPro" id="IPR014717">
    <property type="entry name" value="Transl_elong_EF1B/ribsomal_bS6"/>
</dbReference>
<gene>
    <name evidence="1" type="ORF">E8K88_01820</name>
</gene>